<evidence type="ECO:0000256" key="1">
    <source>
        <dbReference type="SAM" id="SignalP"/>
    </source>
</evidence>
<dbReference type="EMBL" id="FQYR01000004">
    <property type="protein sequence ID" value="SHJ65601.1"/>
    <property type="molecule type" value="Genomic_DNA"/>
</dbReference>
<evidence type="ECO:0008006" key="4">
    <source>
        <dbReference type="Google" id="ProtNLM"/>
    </source>
</evidence>
<dbReference type="AlphaFoldDB" id="A0A1M6L309"/>
<evidence type="ECO:0000313" key="2">
    <source>
        <dbReference type="EMBL" id="SHJ65601.1"/>
    </source>
</evidence>
<dbReference type="OrthoDB" id="248184at2"/>
<dbReference type="InParanoid" id="A0A1M6L309"/>
<dbReference type="RefSeq" id="WP_143183880.1">
    <property type="nucleotide sequence ID" value="NZ_FQYR01000004.1"/>
</dbReference>
<proteinExistence type="predicted"/>
<keyword evidence="1" id="KW-0732">Signal</keyword>
<dbReference type="Proteomes" id="UP000184510">
    <property type="component" value="Unassembled WGS sequence"/>
</dbReference>
<gene>
    <name evidence="2" type="ORF">SAMN02745181_2278</name>
</gene>
<dbReference type="InterPro" id="IPR036034">
    <property type="entry name" value="PDZ_sf"/>
</dbReference>
<name>A0A1M6L309_9BACT</name>
<reference evidence="2 3" key="1">
    <citation type="submission" date="2016-11" db="EMBL/GenBank/DDBJ databases">
        <authorList>
            <person name="Jaros S."/>
            <person name="Januszkiewicz K."/>
            <person name="Wedrychowicz H."/>
        </authorList>
    </citation>
    <scope>NUCLEOTIDE SEQUENCE [LARGE SCALE GENOMIC DNA]</scope>
    <source>
        <strain evidence="2 3">DSM 18772</strain>
    </source>
</reference>
<evidence type="ECO:0000313" key="3">
    <source>
        <dbReference type="Proteomes" id="UP000184510"/>
    </source>
</evidence>
<dbReference type="Pfam" id="PF19805">
    <property type="entry name" value="DUF6288"/>
    <property type="match status" value="1"/>
</dbReference>
<sequence>MSLLSSKRLITCCAVLAAGMTLPTTALAQRDYFPSLQNTKGEATHDVPLGPIGAVVRIKWGSGRPVVVELMKRGPGQRSGLDIGDEIVEVNGKKCPEYQRANSTGGYGPPEVIGNAILEAQASSQKELVFKVLKKDGKVVDLEIKLPKRSNFTTTFPHEDSFAREIIEASSERLMELQKDNGSFGNDYCTAFSGLALLASNDKKAARAAKQTARFLSDKYELRGKSPDRKTLQTDQGSNWMVCQVGIFLAEYHLATGDKSVLKAIQDCCDRMASRIDPPTGRYGHGGTNLPYEGKGLVIINTHAHLMWALAAHCGCKLDKEVWDLSMKCLDTATAGNHAIGYNFSARSGHQGGGRTGSLACALRIGNLRLPRLTDMGTWLGDHYKEFTDAHAMTSMGIIYGTFGLKATHYQKWEEHMRYHQWMFALSTPENWRQGSYYYGQKGNHGGDSYLGYQQVANFTNILLLTSYRDDTLWMLGNRKKEWLD</sequence>
<organism evidence="2 3">
    <name type="scientific">Rubritalea squalenifaciens DSM 18772</name>
    <dbReference type="NCBI Taxonomy" id="1123071"/>
    <lineage>
        <taxon>Bacteria</taxon>
        <taxon>Pseudomonadati</taxon>
        <taxon>Verrucomicrobiota</taxon>
        <taxon>Verrucomicrobiia</taxon>
        <taxon>Verrucomicrobiales</taxon>
        <taxon>Rubritaleaceae</taxon>
        <taxon>Rubritalea</taxon>
    </lineage>
</organism>
<accession>A0A1M6L309</accession>
<dbReference type="GO" id="GO:0005975">
    <property type="term" value="P:carbohydrate metabolic process"/>
    <property type="evidence" value="ECO:0007669"/>
    <property type="project" value="InterPro"/>
</dbReference>
<feature type="chain" id="PRO_5013291331" description="PDZ domain-containing protein" evidence="1">
    <location>
        <begin position="29"/>
        <end position="485"/>
    </location>
</feature>
<dbReference type="SUPFAM" id="SSF48208">
    <property type="entry name" value="Six-hairpin glycosidases"/>
    <property type="match status" value="1"/>
</dbReference>
<dbReference type="Gene3D" id="2.30.42.10">
    <property type="match status" value="1"/>
</dbReference>
<feature type="signal peptide" evidence="1">
    <location>
        <begin position="1"/>
        <end position="28"/>
    </location>
</feature>
<dbReference type="InterPro" id="IPR046255">
    <property type="entry name" value="DUF6288"/>
</dbReference>
<dbReference type="InterPro" id="IPR008928">
    <property type="entry name" value="6-hairpin_glycosidase_sf"/>
</dbReference>
<dbReference type="STRING" id="1123071.SAMN02745181_2278"/>
<keyword evidence="3" id="KW-1185">Reference proteome</keyword>
<dbReference type="SUPFAM" id="SSF50156">
    <property type="entry name" value="PDZ domain-like"/>
    <property type="match status" value="1"/>
</dbReference>
<protein>
    <recommendedName>
        <fullName evidence="4">PDZ domain-containing protein</fullName>
    </recommendedName>
</protein>